<dbReference type="Pfam" id="PF01402">
    <property type="entry name" value="RHH_1"/>
    <property type="match status" value="1"/>
</dbReference>
<accession>A0A1M7SUR1</accession>
<dbReference type="OrthoDB" id="8455234at2"/>
<reference evidence="3" key="1">
    <citation type="submission" date="2016-11" db="EMBL/GenBank/DDBJ databases">
        <authorList>
            <person name="Varghese N."/>
            <person name="Submissions S."/>
        </authorList>
    </citation>
    <scope>NUCLEOTIDE SEQUENCE [LARGE SCALE GENOMIC DNA]</scope>
    <source>
        <strain evidence="3">GAS401</strain>
    </source>
</reference>
<evidence type="ECO:0000313" key="2">
    <source>
        <dbReference type="EMBL" id="SHN62191.1"/>
    </source>
</evidence>
<evidence type="ECO:0000259" key="1">
    <source>
        <dbReference type="Pfam" id="PF01402"/>
    </source>
</evidence>
<name>A0A1M7SUR1_9BRAD</name>
<gene>
    <name evidence="2" type="ORF">SAMN05444170_0250</name>
</gene>
<keyword evidence="3" id="KW-1185">Reference proteome</keyword>
<protein>
    <submittedName>
        <fullName evidence="2">Ribbon-helix-helix protein, copG family</fullName>
    </submittedName>
</protein>
<sequence length="53" mass="6223">MTMTKIKLRLNQQQLELIDNTVRSGESNSRKDLIRRALREFAKANLPQPEKNQ</sequence>
<dbReference type="GO" id="GO:0006355">
    <property type="term" value="P:regulation of DNA-templated transcription"/>
    <property type="evidence" value="ECO:0007669"/>
    <property type="project" value="InterPro"/>
</dbReference>
<dbReference type="AlphaFoldDB" id="A0A1M7SUR1"/>
<dbReference type="EMBL" id="LT670849">
    <property type="protein sequence ID" value="SHN62191.1"/>
    <property type="molecule type" value="Genomic_DNA"/>
</dbReference>
<organism evidence="2 3">
    <name type="scientific">Bradyrhizobium erythrophlei</name>
    <dbReference type="NCBI Taxonomy" id="1437360"/>
    <lineage>
        <taxon>Bacteria</taxon>
        <taxon>Pseudomonadati</taxon>
        <taxon>Pseudomonadota</taxon>
        <taxon>Alphaproteobacteria</taxon>
        <taxon>Hyphomicrobiales</taxon>
        <taxon>Nitrobacteraceae</taxon>
        <taxon>Bradyrhizobium</taxon>
    </lineage>
</organism>
<proteinExistence type="predicted"/>
<dbReference type="InterPro" id="IPR002145">
    <property type="entry name" value="CopG"/>
</dbReference>
<evidence type="ECO:0000313" key="3">
    <source>
        <dbReference type="Proteomes" id="UP000184096"/>
    </source>
</evidence>
<dbReference type="Proteomes" id="UP000184096">
    <property type="component" value="Chromosome I"/>
</dbReference>
<dbReference type="SUPFAM" id="SSF47598">
    <property type="entry name" value="Ribbon-helix-helix"/>
    <property type="match status" value="1"/>
</dbReference>
<feature type="domain" description="Ribbon-helix-helix protein CopG" evidence="1">
    <location>
        <begin position="6"/>
        <end position="42"/>
    </location>
</feature>
<dbReference type="InterPro" id="IPR010985">
    <property type="entry name" value="Ribbon_hlx_hlx"/>
</dbReference>